<evidence type="ECO:0000313" key="3">
    <source>
        <dbReference type="EMBL" id="QJQ35433.1"/>
    </source>
</evidence>
<proteinExistence type="predicted"/>
<dbReference type="Gene3D" id="3.10.28.10">
    <property type="entry name" value="Homing endonucleases"/>
    <property type="match status" value="3"/>
</dbReference>
<keyword evidence="3" id="KW-0540">Nuclease</keyword>
<dbReference type="Pfam" id="PF00961">
    <property type="entry name" value="LAGLIDADG_1"/>
    <property type="match status" value="1"/>
</dbReference>
<dbReference type="EMBL" id="MT010927">
    <property type="protein sequence ID" value="QJQ35433.1"/>
    <property type="molecule type" value="Genomic_DNA"/>
</dbReference>
<feature type="domain" description="Homing endonuclease LAGLIDADG" evidence="2">
    <location>
        <begin position="289"/>
        <end position="454"/>
    </location>
</feature>
<keyword evidence="3" id="KW-0255">Endonuclease</keyword>
<reference evidence="3" key="2">
    <citation type="submission" date="2020-01" db="EMBL/GenBank/DDBJ databases">
        <authorList>
            <person name="Brankovics B."/>
            <person name="Van Diepeningen A.D."/>
            <person name="De Hoog G.S."/>
            <person name="Van Der Lee T.A.J."/>
            <person name="Waalwijk C."/>
        </authorList>
    </citation>
    <scope>NUCLEOTIDE SEQUENCE</scope>
    <source>
        <strain evidence="3">CBS 100057</strain>
    </source>
</reference>
<dbReference type="GO" id="GO:0004519">
    <property type="term" value="F:endonuclease activity"/>
    <property type="evidence" value="ECO:0007669"/>
    <property type="project" value="UniProtKB-KW"/>
</dbReference>
<dbReference type="Pfam" id="PF03161">
    <property type="entry name" value="LAGLIDADG_2"/>
    <property type="match status" value="1"/>
</dbReference>
<gene>
    <name evidence="3" type="primary">iorf474</name>
</gene>
<dbReference type="InterPro" id="IPR004860">
    <property type="entry name" value="LAGLIDADG_dom"/>
</dbReference>
<accession>A0A6M4B1Y8</accession>
<keyword evidence="3" id="KW-0496">Mitochondrion</keyword>
<dbReference type="GO" id="GO:0005739">
    <property type="term" value="C:mitochondrion"/>
    <property type="evidence" value="ECO:0007669"/>
    <property type="project" value="UniProtKB-ARBA"/>
</dbReference>
<dbReference type="InterPro" id="IPR027434">
    <property type="entry name" value="Homing_endonucl"/>
</dbReference>
<organism evidence="3">
    <name type="scientific">Fusarium bactridioides</name>
    <dbReference type="NCBI Taxonomy" id="42668"/>
    <lineage>
        <taxon>Eukaryota</taxon>
        <taxon>Fungi</taxon>
        <taxon>Dikarya</taxon>
        <taxon>Ascomycota</taxon>
        <taxon>Pezizomycotina</taxon>
        <taxon>Sordariomycetes</taxon>
        <taxon>Hypocreomycetidae</taxon>
        <taxon>Hypocreales</taxon>
        <taxon>Nectriaceae</taxon>
        <taxon>Fusarium</taxon>
        <taxon>Fusarium fujikuroi species complex</taxon>
    </lineage>
</organism>
<protein>
    <submittedName>
        <fullName evidence="3">LAGLIDADG endonuclease</fullName>
    </submittedName>
</protein>
<dbReference type="SUPFAM" id="SSF55608">
    <property type="entry name" value="Homing endonucleases"/>
    <property type="match status" value="2"/>
</dbReference>
<dbReference type="PANTHER" id="PTHR36181:SF2">
    <property type="entry name" value="INTRON-ENCODED ENDONUCLEASE AI3-RELATED"/>
    <property type="match status" value="1"/>
</dbReference>
<keyword evidence="3" id="KW-0378">Hydrolase</keyword>
<reference evidence="3" key="1">
    <citation type="journal article" date="2020" name="Front. Microbiol.">
        <title>Detecting Introgression Between Members of the Fusarium fujikuroi and F. oxysporum Species Complexes by Comparative Mitogenomics.</title>
        <authorList>
            <person name="Brankovics B."/>
            <person name="van Diepeningen A.D."/>
            <person name="de Hoog G.S."/>
            <person name="van der Lee T.A.J."/>
            <person name="Waalwijk C."/>
        </authorList>
    </citation>
    <scope>NUCLEOTIDE SEQUENCE</scope>
    <source>
        <strain evidence="3">CBS 100057</strain>
    </source>
</reference>
<dbReference type="InterPro" id="IPR051289">
    <property type="entry name" value="LAGLIDADG_Endonuclease"/>
</dbReference>
<dbReference type="AlphaFoldDB" id="A0A6M4B1Y8"/>
<geneLocation type="mitochondrion" evidence="3"/>
<sequence length="474" mass="54952">MKTTVLGISMIFIYSILPTIGNVNKNALNKMNKLLDKRDYVNLPPSFLAFLVGLIDGDGYIQITKTTKGFITMKLVISLHIEDISTLEYIHSTLKLGSVNVYKDLRSPSCKLVINRTELQEVLFPLLIHNNIFFLTETRINQFNLAMHILKNDIKMFDKIPSRDNIEDVFKLPENAKDYTLLYFFKNWIVGFKTPWLYPGLIEFIKNNPLTYKRVKKDYKKLISRREGFNYLKQTLKQQERIRRYSTYTVKPENTNLVVWGSNLSSTVGRGRVTKVVKNMIALPPYYKSVVVGILLSDGYLTSAKPHENPHLAFKQSLKNSSYVLYVFSILCHYCNTCPTFVKSVRKDKIDLALYFRTRGLPCFSELRSLFYINKVKRVPSDIYNLLTPVALAHLTMGDGSAKQHGLIICTDSYELVDVIRLMNVLLIRYNIDCTLRFHTQTQPRIYIRQRSMPIVRELVKPYMVKSMLYKIGI</sequence>
<evidence type="ECO:0000259" key="2">
    <source>
        <dbReference type="Pfam" id="PF03161"/>
    </source>
</evidence>
<feature type="domain" description="Homing endonuclease LAGLIDADG" evidence="1">
    <location>
        <begin position="51"/>
        <end position="132"/>
    </location>
</feature>
<dbReference type="PANTHER" id="PTHR36181">
    <property type="entry name" value="INTRON-ENCODED ENDONUCLEASE AI3-RELATED"/>
    <property type="match status" value="1"/>
</dbReference>
<name>A0A6M4B1Y8_9HYPO</name>
<evidence type="ECO:0000259" key="1">
    <source>
        <dbReference type="Pfam" id="PF00961"/>
    </source>
</evidence>